<feature type="compositionally biased region" description="Low complexity" evidence="1">
    <location>
        <begin position="799"/>
        <end position="821"/>
    </location>
</feature>
<feature type="region of interest" description="Disordered" evidence="1">
    <location>
        <begin position="761"/>
        <end position="826"/>
    </location>
</feature>
<protein>
    <submittedName>
        <fullName evidence="2">Uncharacterized protein</fullName>
    </submittedName>
</protein>
<evidence type="ECO:0000256" key="1">
    <source>
        <dbReference type="SAM" id="MobiDB-lite"/>
    </source>
</evidence>
<dbReference type="GeneID" id="20807882"/>
<dbReference type="InterPro" id="IPR000048">
    <property type="entry name" value="IQ_motif_EF-hand-BS"/>
</dbReference>
<dbReference type="STRING" id="112090.W4GNP7"/>
<dbReference type="EMBL" id="KI913124">
    <property type="protein sequence ID" value="ETV81340.1"/>
    <property type="molecule type" value="Genomic_DNA"/>
</dbReference>
<feature type="region of interest" description="Disordered" evidence="1">
    <location>
        <begin position="560"/>
        <end position="613"/>
    </location>
</feature>
<feature type="compositionally biased region" description="Polar residues" evidence="1">
    <location>
        <begin position="588"/>
        <end position="597"/>
    </location>
</feature>
<dbReference type="PROSITE" id="PS50096">
    <property type="entry name" value="IQ"/>
    <property type="match status" value="2"/>
</dbReference>
<reference evidence="2" key="1">
    <citation type="submission" date="2013-12" db="EMBL/GenBank/DDBJ databases">
        <title>The Genome Sequence of Aphanomyces astaci APO3.</title>
        <authorList>
            <consortium name="The Broad Institute Genomics Platform"/>
            <person name="Russ C."/>
            <person name="Tyler B."/>
            <person name="van West P."/>
            <person name="Dieguez-Uribeondo J."/>
            <person name="Young S.K."/>
            <person name="Zeng Q."/>
            <person name="Gargeya S."/>
            <person name="Fitzgerald M."/>
            <person name="Abouelleil A."/>
            <person name="Alvarado L."/>
            <person name="Chapman S.B."/>
            <person name="Gainer-Dewar J."/>
            <person name="Goldberg J."/>
            <person name="Griggs A."/>
            <person name="Gujja S."/>
            <person name="Hansen M."/>
            <person name="Howarth C."/>
            <person name="Imamovic A."/>
            <person name="Ireland A."/>
            <person name="Larimer J."/>
            <person name="McCowan C."/>
            <person name="Murphy C."/>
            <person name="Pearson M."/>
            <person name="Poon T.W."/>
            <person name="Priest M."/>
            <person name="Roberts A."/>
            <person name="Saif S."/>
            <person name="Shea T."/>
            <person name="Sykes S."/>
            <person name="Wortman J."/>
            <person name="Nusbaum C."/>
            <person name="Birren B."/>
        </authorList>
    </citation>
    <scope>NUCLEOTIDE SEQUENCE [LARGE SCALE GENOMIC DNA]</scope>
    <source>
        <strain evidence="2">APO3</strain>
    </source>
</reference>
<sequence>MVYDLSSGGMQTCGCAVGRPCTCGYLLRRVVNEGVLTVTEEDELLEVAPGVVLRLKKEYEDVPGTRLFRRMHQYRLSLRDAIAEFSSAITIANSHRKVVSFELLDVAHRRKRLVEGTTPTSTGSGKPVTKKELQDIQYMVSAYSDLTTHLKGRPEGFAPSTIPVSIHVLGPHLDLLHAQLTATIQKAKADLTGCKTFVHNYAMSRIQSIVRGRRVRAHHTASLVTTWFGGELAAAVLLQCFSRTVRARWRVAECRRRHQHRICMLATIHMQRTVRGYLGRKVAATKRVSQRMVQESHAVVTLQCWVRCLVAFRLAKVRRNLRDAARARVRRQEAALNVQRVYRGHVGRVKARQAKIQRSLSDPVRNLVAEFQATGDLWAFVQAVDKDYRQFDRDRQAEEDNATTFVTKVLRERMLHQERSLLAWHASRAMASPVVAHQRRLDSAYESPLPSVSSSSSPGVLTSPAGSSTQSGGGVVAPHSLFELTTSDDAIHMHQIAPETIDLPDKYPPHVIRHAMAQGYAVDEIIAALRGLEAQGKSTRNVALVLRELKRRTPLMLNAFKSERVVRQQRHKSPPKHHPLRHQPPSPLTASRSFDQASSPMSSTPSSSLSPSSDTFEIVDMTVVTTYLLQMLPDGLDEPMAKITFAAAMLVYIPPLVDVNGGATTGSTSPPWTSSPNSHFAAYVNAPSALLQIRREQLVTAAIAPFATIFKTHEVVHGADLDRISTPLTQLQTWGVPVGVAHSLVHVLKCCRRRQQHIDPRYIRQQTATSPARRSVQKESPGAPATPRGSTADTVAYDVSSRASTAVVSSTPPTPPEGSTSESDEDLHRRQFAEMKTRIEATALTPLGMDSSLFDLFFQALFVVLPTEADLSNNHELNAATSLDARHLDTFVYQLLDPALSMHASHRLLKRRSQRTATMARAYSNACKAANCHSVKDIVNRSLEPFHVPDVLAEQVRVCIGKVLFPPCHRDVDKHERAKSPKQLAKLMPLHVRMDSPLLRSRGKMPGMEELPTILHLVDDL</sequence>
<dbReference type="OrthoDB" id="102961at2759"/>
<dbReference type="SMART" id="SM00015">
    <property type="entry name" value="IQ"/>
    <property type="match status" value="4"/>
</dbReference>
<organism evidence="2">
    <name type="scientific">Aphanomyces astaci</name>
    <name type="common">Crayfish plague agent</name>
    <dbReference type="NCBI Taxonomy" id="112090"/>
    <lineage>
        <taxon>Eukaryota</taxon>
        <taxon>Sar</taxon>
        <taxon>Stramenopiles</taxon>
        <taxon>Oomycota</taxon>
        <taxon>Saprolegniomycetes</taxon>
        <taxon>Saprolegniales</taxon>
        <taxon>Verrucalvaceae</taxon>
        <taxon>Aphanomyces</taxon>
    </lineage>
</organism>
<dbReference type="RefSeq" id="XP_009829198.1">
    <property type="nucleotide sequence ID" value="XM_009830896.1"/>
</dbReference>
<evidence type="ECO:0000313" key="2">
    <source>
        <dbReference type="EMBL" id="ETV81340.1"/>
    </source>
</evidence>
<proteinExistence type="predicted"/>
<name>W4GNP7_APHAT</name>
<feature type="compositionally biased region" description="Basic residues" evidence="1">
    <location>
        <begin position="567"/>
        <end position="581"/>
    </location>
</feature>
<feature type="compositionally biased region" description="Low complexity" evidence="1">
    <location>
        <begin position="598"/>
        <end position="613"/>
    </location>
</feature>
<dbReference type="AlphaFoldDB" id="W4GNP7"/>
<feature type="region of interest" description="Disordered" evidence="1">
    <location>
        <begin position="446"/>
        <end position="476"/>
    </location>
</feature>
<accession>W4GNP7</accession>
<dbReference type="VEuPathDB" id="FungiDB:H257_05886"/>
<feature type="compositionally biased region" description="Low complexity" evidence="1">
    <location>
        <begin position="447"/>
        <end position="464"/>
    </location>
</feature>
<gene>
    <name evidence="2" type="ORF">H257_05886</name>
</gene>